<feature type="compositionally biased region" description="Basic and acidic residues" evidence="1">
    <location>
        <begin position="15"/>
        <end position="32"/>
    </location>
</feature>
<dbReference type="EMBL" id="KV875099">
    <property type="protein sequence ID" value="OIW28186.1"/>
    <property type="molecule type" value="Genomic_DNA"/>
</dbReference>
<name>A0A1J7JKJ6_9PEZI</name>
<protein>
    <submittedName>
        <fullName evidence="2">Uncharacterized protein</fullName>
    </submittedName>
</protein>
<sequence>MSRPIIERNCGCTRCESDKGTQPDNKKREQRDTPFSPDLLAWFDDHQPGHEGDITADGVPAQTREKLPRPTTTGQITEALRKRLLVSPLPPELIPWSSQPAFVYVQTARGFLKQLFLDLGENSDETARLAEACLSKLEPSHVEAISVFHFLIGDPDRVDEFTVGYSPACFDDIPPTNVAKYLMKANREGYYRYDGRDFEEAFKGLHQCLKAVVGDERARFDWLILTNGIGELQL</sequence>
<dbReference type="InParanoid" id="A0A1J7JKJ6"/>
<organism evidence="2 3">
    <name type="scientific">Coniochaeta ligniaria NRRL 30616</name>
    <dbReference type="NCBI Taxonomy" id="1408157"/>
    <lineage>
        <taxon>Eukaryota</taxon>
        <taxon>Fungi</taxon>
        <taxon>Dikarya</taxon>
        <taxon>Ascomycota</taxon>
        <taxon>Pezizomycotina</taxon>
        <taxon>Sordariomycetes</taxon>
        <taxon>Sordariomycetidae</taxon>
        <taxon>Coniochaetales</taxon>
        <taxon>Coniochaetaceae</taxon>
        <taxon>Coniochaeta</taxon>
    </lineage>
</organism>
<dbReference type="AlphaFoldDB" id="A0A1J7JKJ6"/>
<evidence type="ECO:0000313" key="2">
    <source>
        <dbReference type="EMBL" id="OIW28186.1"/>
    </source>
</evidence>
<feature type="region of interest" description="Disordered" evidence="1">
    <location>
        <begin position="1"/>
        <end position="72"/>
    </location>
</feature>
<evidence type="ECO:0000256" key="1">
    <source>
        <dbReference type="SAM" id="MobiDB-lite"/>
    </source>
</evidence>
<accession>A0A1J7JKJ6</accession>
<dbReference type="Proteomes" id="UP000182658">
    <property type="component" value="Unassembled WGS sequence"/>
</dbReference>
<proteinExistence type="predicted"/>
<keyword evidence="3" id="KW-1185">Reference proteome</keyword>
<reference evidence="2 3" key="1">
    <citation type="submission" date="2016-10" db="EMBL/GenBank/DDBJ databases">
        <title>Draft genome sequence of Coniochaeta ligniaria NRRL30616, a lignocellulolytic fungus for bioabatement of inhibitors in plant biomass hydrolysates.</title>
        <authorList>
            <consortium name="DOE Joint Genome Institute"/>
            <person name="Jimenez D.J."/>
            <person name="Hector R.E."/>
            <person name="Riley R."/>
            <person name="Sun H."/>
            <person name="Grigoriev I.V."/>
            <person name="Van Elsas J.D."/>
            <person name="Nichols N.N."/>
        </authorList>
    </citation>
    <scope>NUCLEOTIDE SEQUENCE [LARGE SCALE GENOMIC DNA]</scope>
    <source>
        <strain evidence="2 3">NRRL 30616</strain>
    </source>
</reference>
<gene>
    <name evidence="2" type="ORF">CONLIGDRAFT_646375</name>
</gene>
<feature type="compositionally biased region" description="Basic and acidic residues" evidence="1">
    <location>
        <begin position="43"/>
        <end position="53"/>
    </location>
</feature>
<evidence type="ECO:0000313" key="3">
    <source>
        <dbReference type="Proteomes" id="UP000182658"/>
    </source>
</evidence>